<protein>
    <submittedName>
        <fullName evidence="3">Nucleic-acid-binding protein from transposon X-element</fullName>
    </submittedName>
</protein>
<dbReference type="EMBL" id="BGZK01000179">
    <property type="protein sequence ID" value="GBP26351.1"/>
    <property type="molecule type" value="Genomic_DNA"/>
</dbReference>
<name>A0A4C1UIP6_EUMVA</name>
<evidence type="ECO:0000259" key="2">
    <source>
        <dbReference type="Pfam" id="PF07530"/>
    </source>
</evidence>
<dbReference type="OrthoDB" id="6623677at2759"/>
<feature type="compositionally biased region" description="Basic and acidic residues" evidence="1">
    <location>
        <begin position="108"/>
        <end position="125"/>
    </location>
</feature>
<feature type="domain" description="Pre-C2HC" evidence="2">
    <location>
        <begin position="258"/>
        <end position="321"/>
    </location>
</feature>
<organism evidence="3 4">
    <name type="scientific">Eumeta variegata</name>
    <name type="common">Bagworm moth</name>
    <name type="synonym">Eumeta japonica</name>
    <dbReference type="NCBI Taxonomy" id="151549"/>
    <lineage>
        <taxon>Eukaryota</taxon>
        <taxon>Metazoa</taxon>
        <taxon>Ecdysozoa</taxon>
        <taxon>Arthropoda</taxon>
        <taxon>Hexapoda</taxon>
        <taxon>Insecta</taxon>
        <taxon>Pterygota</taxon>
        <taxon>Neoptera</taxon>
        <taxon>Endopterygota</taxon>
        <taxon>Lepidoptera</taxon>
        <taxon>Glossata</taxon>
        <taxon>Ditrysia</taxon>
        <taxon>Tineoidea</taxon>
        <taxon>Psychidae</taxon>
        <taxon>Oiketicinae</taxon>
        <taxon>Eumeta</taxon>
    </lineage>
</organism>
<dbReference type="AlphaFoldDB" id="A0A4C1UIP6"/>
<comment type="caution">
    <text evidence="3">The sequence shown here is derived from an EMBL/GenBank/DDBJ whole genome shotgun (WGS) entry which is preliminary data.</text>
</comment>
<proteinExistence type="predicted"/>
<evidence type="ECO:0000313" key="3">
    <source>
        <dbReference type="EMBL" id="GBP26351.1"/>
    </source>
</evidence>
<evidence type="ECO:0000256" key="1">
    <source>
        <dbReference type="SAM" id="MobiDB-lite"/>
    </source>
</evidence>
<sequence length="335" mass="37616">MPLEDRWGPEGSRDPRISEKHSIKITRRYGLRVPGRRFGKVCAHDNASLEPCLEPSYLPCFESELEQYRRRHGRVRSEFGKSSSKYDTSFTLVKGKNKKEVKKALKKSKLERSSPVRDMEVEVSRKATIPTPATKVADPPTPGSVTTSTRVATDRVANVGAKPSAPTKGKALPPIYLLEGANFVRISADCTRLRINYTMAVRVADDGIKITCPDVEIFRSLNKYLIDSEVKLHTYALEEKRKLKAVIRGVPVDFDINDIKTDLINQGFPVQSVHRLCRRDGSPLWLVMVILPRTEKARQVFGKLSKVCGLSGIRVEALLNRGGRGQCHRCQRYGS</sequence>
<dbReference type="InterPro" id="IPR006579">
    <property type="entry name" value="Pre_C2HC_dom"/>
</dbReference>
<dbReference type="Proteomes" id="UP000299102">
    <property type="component" value="Unassembled WGS sequence"/>
</dbReference>
<evidence type="ECO:0000313" key="4">
    <source>
        <dbReference type="Proteomes" id="UP000299102"/>
    </source>
</evidence>
<accession>A0A4C1UIP6</accession>
<keyword evidence="4" id="KW-1185">Reference proteome</keyword>
<feature type="region of interest" description="Disordered" evidence="1">
    <location>
        <begin position="103"/>
        <end position="125"/>
    </location>
</feature>
<gene>
    <name evidence="3" type="primary">ORF1</name>
    <name evidence="3" type="ORF">EVAR_95524_1</name>
</gene>
<dbReference type="Pfam" id="PF07530">
    <property type="entry name" value="PRE_C2HC"/>
    <property type="match status" value="1"/>
</dbReference>
<reference evidence="3 4" key="1">
    <citation type="journal article" date="2019" name="Commun. Biol.">
        <title>The bagworm genome reveals a unique fibroin gene that provides high tensile strength.</title>
        <authorList>
            <person name="Kono N."/>
            <person name="Nakamura H."/>
            <person name="Ohtoshi R."/>
            <person name="Tomita M."/>
            <person name="Numata K."/>
            <person name="Arakawa K."/>
        </authorList>
    </citation>
    <scope>NUCLEOTIDE SEQUENCE [LARGE SCALE GENOMIC DNA]</scope>
</reference>